<name>A0A2J6RYG3_HYAVF</name>
<protein>
    <submittedName>
        <fullName evidence="3">Uncharacterized protein</fullName>
    </submittedName>
</protein>
<evidence type="ECO:0000256" key="2">
    <source>
        <dbReference type="SAM" id="Phobius"/>
    </source>
</evidence>
<feature type="compositionally biased region" description="Low complexity" evidence="1">
    <location>
        <begin position="163"/>
        <end position="182"/>
    </location>
</feature>
<feature type="region of interest" description="Disordered" evidence="1">
    <location>
        <begin position="318"/>
        <end position="347"/>
    </location>
</feature>
<keyword evidence="2" id="KW-0812">Transmembrane</keyword>
<feature type="region of interest" description="Disordered" evidence="1">
    <location>
        <begin position="259"/>
        <end position="283"/>
    </location>
</feature>
<dbReference type="EMBL" id="KZ613942">
    <property type="protein sequence ID" value="PMD43545.1"/>
    <property type="molecule type" value="Genomic_DNA"/>
</dbReference>
<gene>
    <name evidence="3" type="ORF">L207DRAFT_580389</name>
</gene>
<keyword evidence="4" id="KW-1185">Reference proteome</keyword>
<keyword evidence="2" id="KW-0472">Membrane</keyword>
<evidence type="ECO:0000313" key="3">
    <source>
        <dbReference type="EMBL" id="PMD43545.1"/>
    </source>
</evidence>
<feature type="compositionally biased region" description="Low complexity" evidence="1">
    <location>
        <begin position="199"/>
        <end position="212"/>
    </location>
</feature>
<dbReference type="AlphaFoldDB" id="A0A2J6RYG3"/>
<dbReference type="Proteomes" id="UP000235786">
    <property type="component" value="Unassembled WGS sequence"/>
</dbReference>
<organism evidence="3 4">
    <name type="scientific">Hyaloscypha variabilis (strain UAMH 11265 / GT02V1 / F)</name>
    <name type="common">Meliniomyces variabilis</name>
    <dbReference type="NCBI Taxonomy" id="1149755"/>
    <lineage>
        <taxon>Eukaryota</taxon>
        <taxon>Fungi</taxon>
        <taxon>Dikarya</taxon>
        <taxon>Ascomycota</taxon>
        <taxon>Pezizomycotina</taxon>
        <taxon>Leotiomycetes</taxon>
        <taxon>Helotiales</taxon>
        <taxon>Hyaloscyphaceae</taxon>
        <taxon>Hyaloscypha</taxon>
        <taxon>Hyaloscypha variabilis</taxon>
    </lineage>
</organism>
<proteinExistence type="predicted"/>
<feature type="region of interest" description="Disordered" evidence="1">
    <location>
        <begin position="163"/>
        <end position="227"/>
    </location>
</feature>
<evidence type="ECO:0000313" key="4">
    <source>
        <dbReference type="Proteomes" id="UP000235786"/>
    </source>
</evidence>
<feature type="compositionally biased region" description="Low complexity" evidence="1">
    <location>
        <begin position="318"/>
        <end position="343"/>
    </location>
</feature>
<reference evidence="3 4" key="1">
    <citation type="submission" date="2016-04" db="EMBL/GenBank/DDBJ databases">
        <title>A degradative enzymes factory behind the ericoid mycorrhizal symbiosis.</title>
        <authorList>
            <consortium name="DOE Joint Genome Institute"/>
            <person name="Martino E."/>
            <person name="Morin E."/>
            <person name="Grelet G."/>
            <person name="Kuo A."/>
            <person name="Kohler A."/>
            <person name="Daghino S."/>
            <person name="Barry K."/>
            <person name="Choi C."/>
            <person name="Cichocki N."/>
            <person name="Clum A."/>
            <person name="Copeland A."/>
            <person name="Hainaut M."/>
            <person name="Haridas S."/>
            <person name="Labutti K."/>
            <person name="Lindquist E."/>
            <person name="Lipzen A."/>
            <person name="Khouja H.-R."/>
            <person name="Murat C."/>
            <person name="Ohm R."/>
            <person name="Olson A."/>
            <person name="Spatafora J."/>
            <person name="Veneault-Fourrey C."/>
            <person name="Henrissat B."/>
            <person name="Grigoriev I."/>
            <person name="Martin F."/>
            <person name="Perotto S."/>
        </authorList>
    </citation>
    <scope>NUCLEOTIDE SEQUENCE [LARGE SCALE GENOMIC DNA]</scope>
    <source>
        <strain evidence="3 4">F</strain>
    </source>
</reference>
<accession>A0A2J6RYG3</accession>
<keyword evidence="2" id="KW-1133">Transmembrane helix</keyword>
<feature type="transmembrane region" description="Helical" evidence="2">
    <location>
        <begin position="231"/>
        <end position="255"/>
    </location>
</feature>
<evidence type="ECO:0000256" key="1">
    <source>
        <dbReference type="SAM" id="MobiDB-lite"/>
    </source>
</evidence>
<sequence length="371" mass="37227">MDLYSSDHQIFDIVMVTLAFFAATTSAAPITSGPQVTSVSVVTTVIEWIDQVPLYNELVSGAKAAVDSVVRDQIDGCGMSTSTNCFCITSYTQLLASISSIAMVKCASNATDVAMATSCFVSYCEGALGARFVTAAPSTAAATSLAAISASTTVAPVQAQGLPSTLTTSTSTTPSSLSTSTSFASYPSLGLITSKATLPSSTPTTMPSTTGTPTPPPSDSGNSGLTENDKIAIGVGLGGPGLVGVLSFITAWLMAKRKEKRSKKASERATAVSGSGYPMPPYPTTALTLPTAAATGSGAVSGSGYPMPSYPTPASALPAAATNGSAPTGSAAIESSATASSAPAQPPRVYYNSNCTLYEYTPPNTSSSAGV</sequence>